<feature type="compositionally biased region" description="Polar residues" evidence="1">
    <location>
        <begin position="64"/>
        <end position="78"/>
    </location>
</feature>
<dbReference type="AlphaFoldDB" id="A0A4Y2JLP4"/>
<reference evidence="2 3" key="1">
    <citation type="journal article" date="2019" name="Sci. Rep.">
        <title>Orb-weaving spider Araneus ventricosus genome elucidates the spidroin gene catalogue.</title>
        <authorList>
            <person name="Kono N."/>
            <person name="Nakamura H."/>
            <person name="Ohtoshi R."/>
            <person name="Moran D.A.P."/>
            <person name="Shinohara A."/>
            <person name="Yoshida Y."/>
            <person name="Fujiwara M."/>
            <person name="Mori M."/>
            <person name="Tomita M."/>
            <person name="Arakawa K."/>
        </authorList>
    </citation>
    <scope>NUCLEOTIDE SEQUENCE [LARGE SCALE GENOMIC DNA]</scope>
</reference>
<dbReference type="EMBL" id="BGPR01003694">
    <property type="protein sequence ID" value="GBM91303.1"/>
    <property type="molecule type" value="Genomic_DNA"/>
</dbReference>
<proteinExistence type="predicted"/>
<evidence type="ECO:0000256" key="1">
    <source>
        <dbReference type="SAM" id="MobiDB-lite"/>
    </source>
</evidence>
<name>A0A4Y2JLP4_ARAVE</name>
<keyword evidence="3" id="KW-1185">Reference proteome</keyword>
<comment type="caution">
    <text evidence="2">The sequence shown here is derived from an EMBL/GenBank/DDBJ whole genome shotgun (WGS) entry which is preliminary data.</text>
</comment>
<evidence type="ECO:0000313" key="3">
    <source>
        <dbReference type="Proteomes" id="UP000499080"/>
    </source>
</evidence>
<organism evidence="2 3">
    <name type="scientific">Araneus ventricosus</name>
    <name type="common">Orbweaver spider</name>
    <name type="synonym">Epeira ventricosa</name>
    <dbReference type="NCBI Taxonomy" id="182803"/>
    <lineage>
        <taxon>Eukaryota</taxon>
        <taxon>Metazoa</taxon>
        <taxon>Ecdysozoa</taxon>
        <taxon>Arthropoda</taxon>
        <taxon>Chelicerata</taxon>
        <taxon>Arachnida</taxon>
        <taxon>Araneae</taxon>
        <taxon>Araneomorphae</taxon>
        <taxon>Entelegynae</taxon>
        <taxon>Araneoidea</taxon>
        <taxon>Araneidae</taxon>
        <taxon>Araneus</taxon>
    </lineage>
</organism>
<evidence type="ECO:0000313" key="2">
    <source>
        <dbReference type="EMBL" id="GBM91303.1"/>
    </source>
</evidence>
<accession>A0A4Y2JLP4</accession>
<gene>
    <name evidence="2" type="ORF">AVEN_69674_2</name>
</gene>
<sequence>MLIAIVFFLDWSDSSPSILADSKHFGGSFTAVPNWNYWNTGRKKLSSRSKTYEICSKWIRSGGIQKNSNSQIPSSDSNLRPRCEASRRTKDLPTLEPRVEATNETQNPPCRGGGVKSERNSVTLNFVSKQTLERP</sequence>
<feature type="region of interest" description="Disordered" evidence="1">
    <location>
        <begin position="64"/>
        <end position="121"/>
    </location>
</feature>
<feature type="compositionally biased region" description="Basic and acidic residues" evidence="1">
    <location>
        <begin position="79"/>
        <end position="101"/>
    </location>
</feature>
<dbReference type="Proteomes" id="UP000499080">
    <property type="component" value="Unassembled WGS sequence"/>
</dbReference>
<protein>
    <submittedName>
        <fullName evidence="2">Uncharacterized protein</fullName>
    </submittedName>
</protein>